<sequence>MRLLRLSQMGLVALLVLVSTGASDTAARYNALGHSMMCVCGCNQVLMGCNHVGCPDSHQMLAELRVDVSRGDANTPILKAFQAEYGPTVLAAPMFTRFNDAAWFAPPLVLLLGIAAIVILVRKWRLHTVATPAEPGTPALIQIRDQIRKETEL</sequence>
<comment type="function">
    <text evidence="5">Possible subunit of a heme lyase.</text>
</comment>
<dbReference type="EMBL" id="JACHEK010000003">
    <property type="protein sequence ID" value="MBB6143854.1"/>
    <property type="molecule type" value="Genomic_DNA"/>
</dbReference>
<accession>A0A841K0T6</accession>
<protein>
    <recommendedName>
        <fullName evidence="5">Cytochrome c-type biogenesis protein</fullName>
    </recommendedName>
</protein>
<feature type="domain" description="CcmH/CycL/Ccl2/NrfF N-terminal" evidence="6">
    <location>
        <begin position="24"/>
        <end position="129"/>
    </location>
</feature>
<comment type="caution">
    <text evidence="7">The sequence shown here is derived from an EMBL/GenBank/DDBJ whole genome shotgun (WGS) entry which is preliminary data.</text>
</comment>
<keyword evidence="2 5" id="KW-0349">Heme</keyword>
<name>A0A841K0T6_9BACT</name>
<evidence type="ECO:0000256" key="1">
    <source>
        <dbReference type="ARBA" id="ARBA00010342"/>
    </source>
</evidence>
<comment type="similarity">
    <text evidence="1 5">Belongs to the CcmH/CycL/Ccl2/NrfF family.</text>
</comment>
<proteinExistence type="inferred from homology"/>
<reference evidence="7 8" key="1">
    <citation type="submission" date="2020-08" db="EMBL/GenBank/DDBJ databases">
        <title>Genomic Encyclopedia of Type Strains, Phase IV (KMG-IV): sequencing the most valuable type-strain genomes for metagenomic binning, comparative biology and taxonomic classification.</title>
        <authorList>
            <person name="Goeker M."/>
        </authorList>
    </citation>
    <scope>NUCLEOTIDE SEQUENCE [LARGE SCALE GENOMIC DNA]</scope>
    <source>
        <strain evidence="7 8">DSM 103733</strain>
    </source>
</reference>
<dbReference type="AlphaFoldDB" id="A0A841K0T6"/>
<dbReference type="Gene3D" id="1.10.8.640">
    <property type="entry name" value="Cytochrome C biogenesis protein"/>
    <property type="match status" value="1"/>
</dbReference>
<evidence type="ECO:0000256" key="4">
    <source>
        <dbReference type="ARBA" id="ARBA00023004"/>
    </source>
</evidence>
<dbReference type="InterPro" id="IPR038297">
    <property type="entry name" value="CcmH/CycL/NrfF/Ccl2_sf"/>
</dbReference>
<dbReference type="GO" id="GO:0046872">
    <property type="term" value="F:metal ion binding"/>
    <property type="evidence" value="ECO:0007669"/>
    <property type="project" value="UniProtKB-KW"/>
</dbReference>
<evidence type="ECO:0000256" key="5">
    <source>
        <dbReference type="RuleBase" id="RU364112"/>
    </source>
</evidence>
<organism evidence="7 8">
    <name type="scientific">Silvibacterium bohemicum</name>
    <dbReference type="NCBI Taxonomy" id="1577686"/>
    <lineage>
        <taxon>Bacteria</taxon>
        <taxon>Pseudomonadati</taxon>
        <taxon>Acidobacteriota</taxon>
        <taxon>Terriglobia</taxon>
        <taxon>Terriglobales</taxon>
        <taxon>Acidobacteriaceae</taxon>
        <taxon>Silvibacterium</taxon>
    </lineage>
</organism>
<keyword evidence="5" id="KW-0732">Signal</keyword>
<keyword evidence="4 5" id="KW-0408">Iron</keyword>
<evidence type="ECO:0000256" key="2">
    <source>
        <dbReference type="ARBA" id="ARBA00022617"/>
    </source>
</evidence>
<evidence type="ECO:0000313" key="8">
    <source>
        <dbReference type="Proteomes" id="UP000538666"/>
    </source>
</evidence>
<feature type="transmembrane region" description="Helical" evidence="5">
    <location>
        <begin position="101"/>
        <end position="121"/>
    </location>
</feature>
<dbReference type="InterPro" id="IPR005616">
    <property type="entry name" value="CcmH/CycL/Ccl2/NrfF_N"/>
</dbReference>
<evidence type="ECO:0000313" key="7">
    <source>
        <dbReference type="EMBL" id="MBB6143854.1"/>
    </source>
</evidence>
<gene>
    <name evidence="7" type="ORF">HNQ77_001803</name>
</gene>
<keyword evidence="5" id="KW-0812">Transmembrane</keyword>
<dbReference type="Proteomes" id="UP000538666">
    <property type="component" value="Unassembled WGS sequence"/>
</dbReference>
<feature type="chain" id="PRO_5033099591" description="Cytochrome c-type biogenesis protein" evidence="5">
    <location>
        <begin position="22"/>
        <end position="153"/>
    </location>
</feature>
<dbReference type="Pfam" id="PF03918">
    <property type="entry name" value="CcmH"/>
    <property type="match status" value="1"/>
</dbReference>
<keyword evidence="8" id="KW-1185">Reference proteome</keyword>
<keyword evidence="3 5" id="KW-0479">Metal-binding</keyword>
<evidence type="ECO:0000259" key="6">
    <source>
        <dbReference type="Pfam" id="PF03918"/>
    </source>
</evidence>
<keyword evidence="5" id="KW-1133">Transmembrane helix</keyword>
<feature type="signal peptide" evidence="5">
    <location>
        <begin position="1"/>
        <end position="21"/>
    </location>
</feature>
<evidence type="ECO:0000256" key="3">
    <source>
        <dbReference type="ARBA" id="ARBA00022723"/>
    </source>
</evidence>
<dbReference type="RefSeq" id="WP_050058575.1">
    <property type="nucleotide sequence ID" value="NZ_JACHEK010000003.1"/>
</dbReference>
<keyword evidence="5" id="KW-0472">Membrane</keyword>